<protein>
    <recommendedName>
        <fullName evidence="3">Type II toxin-antitoxin system RelE/ParE family toxin</fullName>
    </recommendedName>
</protein>
<reference evidence="2" key="1">
    <citation type="submission" date="2017-10" db="EMBL/GenBank/DDBJ databases">
        <title>Completed PacBio SMRT sequence of Methylosinus trichosporium OB3b reveals presence of a third large plasmid.</title>
        <authorList>
            <person name="Charles T.C."/>
            <person name="Lynch M.D.J."/>
            <person name="Heil J.R."/>
            <person name="Cheng J."/>
        </authorList>
    </citation>
    <scope>NUCLEOTIDE SEQUENCE [LARGE SCALE GENOMIC DNA]</scope>
    <source>
        <strain evidence="2">OB3b</strain>
    </source>
</reference>
<dbReference type="AlphaFoldDB" id="A0A2D2CZB7"/>
<dbReference type="RefSeq" id="WP_003613920.1">
    <property type="nucleotide sequence ID" value="NZ_ADVE02000001.1"/>
</dbReference>
<dbReference type="InterPro" id="IPR009387">
    <property type="entry name" value="HigB-2"/>
</dbReference>
<dbReference type="Pfam" id="PF06296">
    <property type="entry name" value="RelE"/>
    <property type="match status" value="1"/>
</dbReference>
<sequence length="122" mass="13849">MEIHVPKSLQRDGKKAGLTDEDYRTAIRKAERGLIDADLGGGLIKQRIPRDRLSGARGSRAIIFYKRGKLAIFLHLFAKSTKGNLTDSELAEFLEFGRNLDRLTDIELQALGERRGWRKIEL</sequence>
<evidence type="ECO:0008006" key="3">
    <source>
        <dbReference type="Google" id="ProtNLM"/>
    </source>
</evidence>
<organism evidence="1 2">
    <name type="scientific">Methylosinus trichosporium (strain ATCC 35070 / NCIMB 11131 / UNIQEM 75 / OB3b)</name>
    <dbReference type="NCBI Taxonomy" id="595536"/>
    <lineage>
        <taxon>Bacteria</taxon>
        <taxon>Pseudomonadati</taxon>
        <taxon>Pseudomonadota</taxon>
        <taxon>Alphaproteobacteria</taxon>
        <taxon>Hyphomicrobiales</taxon>
        <taxon>Methylocystaceae</taxon>
        <taxon>Methylosinus</taxon>
    </lineage>
</organism>
<dbReference type="Proteomes" id="UP000230709">
    <property type="component" value="Chromosome"/>
</dbReference>
<accession>A0A2D2CZB7</accession>
<dbReference type="STRING" id="595536.GCA_000178815_03252"/>
<gene>
    <name evidence="1" type="ORF">CQW49_09505</name>
</gene>
<proteinExistence type="predicted"/>
<dbReference type="KEGG" id="mtw:CQW49_09505"/>
<evidence type="ECO:0000313" key="1">
    <source>
        <dbReference type="EMBL" id="ATQ68101.1"/>
    </source>
</evidence>
<keyword evidence="2" id="KW-1185">Reference proteome</keyword>
<evidence type="ECO:0000313" key="2">
    <source>
        <dbReference type="Proteomes" id="UP000230709"/>
    </source>
</evidence>
<name>A0A2D2CZB7_METT3</name>
<dbReference type="EMBL" id="CP023737">
    <property type="protein sequence ID" value="ATQ68101.1"/>
    <property type="molecule type" value="Genomic_DNA"/>
</dbReference>